<dbReference type="EMBL" id="WWCL01000010">
    <property type="protein sequence ID" value="MYN47739.1"/>
    <property type="molecule type" value="Genomic_DNA"/>
</dbReference>
<protein>
    <submittedName>
        <fullName evidence="1">Uncharacterized protein</fullName>
    </submittedName>
</protein>
<accession>A0A845I384</accession>
<proteinExistence type="predicted"/>
<gene>
    <name evidence="1" type="ORF">GTP23_22130</name>
</gene>
<name>A0A845I384_9BURK</name>
<dbReference type="Proteomes" id="UP000444316">
    <property type="component" value="Unassembled WGS sequence"/>
</dbReference>
<reference evidence="1" key="1">
    <citation type="submission" date="2019-12" db="EMBL/GenBank/DDBJ databases">
        <title>Novel species isolated from a subtropical stream in China.</title>
        <authorList>
            <person name="Lu H."/>
        </authorList>
    </citation>
    <scope>NUCLEOTIDE SEQUENCE [LARGE SCALE GENOMIC DNA]</scope>
    <source>
        <strain evidence="1">FT93W</strain>
    </source>
</reference>
<evidence type="ECO:0000313" key="1">
    <source>
        <dbReference type="EMBL" id="MYN47739.1"/>
    </source>
</evidence>
<sequence length="209" mass="24055">MAPGISHSRFTHPIDSERPKGASRFEFLAPKLKRRVTLFDPFHVRLWALLESNPRVLRYCERPAYWHHDNRRQLADFWVKIGRREVCWIVTPTPQPARAGGLSADDDIGVRYVHVQDLAAHGVWIENWLRILPYLASNERFVSERLLLDVEQAVSSAPTLGQLERDFQPHDTVLVRTAVFMLLHKGRIKAKALRDRPLGPAMGLRRAST</sequence>
<keyword evidence="2" id="KW-1185">Reference proteome</keyword>
<dbReference type="AlphaFoldDB" id="A0A845I384"/>
<dbReference type="RefSeq" id="WP_161037114.1">
    <property type="nucleotide sequence ID" value="NZ_WWCL01000010.1"/>
</dbReference>
<organism evidence="1 2">
    <name type="scientific">Duganella fentianensis</name>
    <dbReference type="NCBI Taxonomy" id="2692177"/>
    <lineage>
        <taxon>Bacteria</taxon>
        <taxon>Pseudomonadati</taxon>
        <taxon>Pseudomonadota</taxon>
        <taxon>Betaproteobacteria</taxon>
        <taxon>Burkholderiales</taxon>
        <taxon>Oxalobacteraceae</taxon>
        <taxon>Telluria group</taxon>
        <taxon>Duganella</taxon>
    </lineage>
</organism>
<comment type="caution">
    <text evidence="1">The sequence shown here is derived from an EMBL/GenBank/DDBJ whole genome shotgun (WGS) entry which is preliminary data.</text>
</comment>
<evidence type="ECO:0000313" key="2">
    <source>
        <dbReference type="Proteomes" id="UP000444316"/>
    </source>
</evidence>